<dbReference type="InterPro" id="IPR029068">
    <property type="entry name" value="Glyas_Bleomycin-R_OHBP_Dase"/>
</dbReference>
<evidence type="ECO:0000256" key="1">
    <source>
        <dbReference type="ARBA" id="ARBA00009308"/>
    </source>
</evidence>
<dbReference type="Proteomes" id="UP001366166">
    <property type="component" value="Chromosome"/>
</dbReference>
<evidence type="ECO:0000313" key="4">
    <source>
        <dbReference type="EMBL" id="BEQ14803.1"/>
    </source>
</evidence>
<dbReference type="Gene3D" id="3.10.180.10">
    <property type="entry name" value="2,3-Dihydroxybiphenyl 1,2-Dioxygenase, domain 1"/>
    <property type="match status" value="1"/>
</dbReference>
<organism evidence="4 5">
    <name type="scientific">Desulfoferula mesophila</name>
    <dbReference type="NCBI Taxonomy" id="3058419"/>
    <lineage>
        <taxon>Bacteria</taxon>
        <taxon>Pseudomonadati</taxon>
        <taxon>Thermodesulfobacteriota</taxon>
        <taxon>Desulfarculia</taxon>
        <taxon>Desulfarculales</taxon>
        <taxon>Desulfarculaceae</taxon>
        <taxon>Desulfoferula</taxon>
    </lineage>
</organism>
<dbReference type="AlphaFoldDB" id="A0AAU9EYQ0"/>
<keyword evidence="5" id="KW-1185">Reference proteome</keyword>
<dbReference type="SUPFAM" id="SSF54593">
    <property type="entry name" value="Glyoxalase/Bleomycin resistance protein/Dihydroxybiphenyl dioxygenase"/>
    <property type="match status" value="1"/>
</dbReference>
<accession>A0AAU9EYQ0</accession>
<dbReference type="PANTHER" id="PTHR43048">
    <property type="entry name" value="METHYLMALONYL-COA EPIMERASE"/>
    <property type="match status" value="1"/>
</dbReference>
<dbReference type="Pfam" id="PF13669">
    <property type="entry name" value="Glyoxalase_4"/>
    <property type="match status" value="1"/>
</dbReference>
<name>A0AAU9EYQ0_9BACT</name>
<dbReference type="CDD" id="cd07249">
    <property type="entry name" value="MMCE"/>
    <property type="match status" value="1"/>
</dbReference>
<dbReference type="InterPro" id="IPR017515">
    <property type="entry name" value="MeMalonyl-CoA_epimerase"/>
</dbReference>
<dbReference type="KEGG" id="dmp:FAK_18690"/>
<proteinExistence type="inferred from homology"/>
<dbReference type="GO" id="GO:0046491">
    <property type="term" value="P:L-methylmalonyl-CoA metabolic process"/>
    <property type="evidence" value="ECO:0007669"/>
    <property type="project" value="TreeGrafter"/>
</dbReference>
<dbReference type="NCBIfam" id="TIGR03081">
    <property type="entry name" value="metmalonyl_epim"/>
    <property type="match status" value="1"/>
</dbReference>
<dbReference type="GO" id="GO:0046872">
    <property type="term" value="F:metal ion binding"/>
    <property type="evidence" value="ECO:0007669"/>
    <property type="project" value="UniProtKB-KW"/>
</dbReference>
<evidence type="ECO:0000313" key="5">
    <source>
        <dbReference type="Proteomes" id="UP001366166"/>
    </source>
</evidence>
<dbReference type="InterPro" id="IPR037523">
    <property type="entry name" value="VOC_core"/>
</dbReference>
<evidence type="ECO:0000256" key="2">
    <source>
        <dbReference type="ARBA" id="ARBA00022723"/>
    </source>
</evidence>
<gene>
    <name evidence="4" type="ORF">FAK_18690</name>
</gene>
<evidence type="ECO:0000259" key="3">
    <source>
        <dbReference type="PROSITE" id="PS51819"/>
    </source>
</evidence>
<feature type="domain" description="VOC" evidence="3">
    <location>
        <begin position="1"/>
        <end position="121"/>
    </location>
</feature>
<dbReference type="GO" id="GO:0004493">
    <property type="term" value="F:methylmalonyl-CoA epimerase activity"/>
    <property type="evidence" value="ECO:0007669"/>
    <property type="project" value="TreeGrafter"/>
</dbReference>
<dbReference type="PROSITE" id="PS51819">
    <property type="entry name" value="VOC"/>
    <property type="match status" value="1"/>
</dbReference>
<dbReference type="PANTHER" id="PTHR43048:SF3">
    <property type="entry name" value="METHYLMALONYL-COA EPIMERASE, MITOCHONDRIAL"/>
    <property type="match status" value="1"/>
</dbReference>
<protein>
    <submittedName>
        <fullName evidence="4">Methylmalonyl-CoA epimerase</fullName>
    </submittedName>
</protein>
<sequence>MAVKSVDKAAKIYTEILPLEISITEAVGELRTSFVPMGQAKLELVMSTEPDGTMAKFIEKKGEGLHRLAFDVHDIEAAVEELKAKGVPMTAERPWKGAHDAKVMFLHPKATHGVLIELCQYPEDH</sequence>
<keyword evidence="2" id="KW-0479">Metal-binding</keyword>
<reference evidence="5" key="1">
    <citation type="journal article" date="2023" name="Arch. Microbiol.">
        <title>Desulfoferula mesophilus gen. nov. sp. nov., a mesophilic sulfate-reducing bacterium isolated from a brackish lake sediment.</title>
        <authorList>
            <person name="Watanabe T."/>
            <person name="Yabe T."/>
            <person name="Tsuji J.M."/>
            <person name="Fukui M."/>
        </authorList>
    </citation>
    <scope>NUCLEOTIDE SEQUENCE [LARGE SCALE GENOMIC DNA]</scope>
    <source>
        <strain evidence="5">12FAK</strain>
    </source>
</reference>
<dbReference type="InterPro" id="IPR051785">
    <property type="entry name" value="MMCE/EMCE_epimerase"/>
</dbReference>
<comment type="similarity">
    <text evidence="1">Belongs to the methylmalonyl-CoA epimerase family.</text>
</comment>
<dbReference type="EMBL" id="AP028679">
    <property type="protein sequence ID" value="BEQ14803.1"/>
    <property type="molecule type" value="Genomic_DNA"/>
</dbReference>